<dbReference type="Proteomes" id="UP000316128">
    <property type="component" value="Segment"/>
</dbReference>
<sequence length="75" mass="9116">MEILNVLQQLYLFDIWVFSQWWLYAPLLIPAMFYFAFFVVKWAVLTLPVWWPIIAIIKAMKTKTVIHVKEKKEKE</sequence>
<protein>
    <submittedName>
        <fullName evidence="2">Uncharacterized protein</fullName>
    </submittedName>
</protein>
<evidence type="ECO:0000313" key="2">
    <source>
        <dbReference type="EMBL" id="QDB74069.1"/>
    </source>
</evidence>
<gene>
    <name evidence="2" type="ORF">2L372D_155</name>
</gene>
<keyword evidence="1" id="KW-0812">Transmembrane</keyword>
<reference evidence="2 3" key="1">
    <citation type="submission" date="2019-04" db="EMBL/GenBank/DDBJ databases">
        <title>Nine Novel Phages from a Plateau Lake in Southwest China Provide Insights into Aeromonas Phage Diversity.</title>
        <authorList>
            <person name="Xiao W."/>
            <person name="Bai M."/>
            <person name="Wang Y."/>
            <person name="Cui X."/>
        </authorList>
    </citation>
    <scope>NUCLEOTIDE SEQUENCE [LARGE SCALE GENOMIC DNA]</scope>
</reference>
<keyword evidence="1" id="KW-0472">Membrane</keyword>
<dbReference type="EMBL" id="MK804893">
    <property type="protein sequence ID" value="QDB74069.1"/>
    <property type="molecule type" value="Genomic_DNA"/>
</dbReference>
<evidence type="ECO:0000256" key="1">
    <source>
        <dbReference type="SAM" id="Phobius"/>
    </source>
</evidence>
<keyword evidence="1" id="KW-1133">Transmembrane helix</keyword>
<keyword evidence="3" id="KW-1185">Reference proteome</keyword>
<accession>A0A4Y5TYH8</accession>
<evidence type="ECO:0000313" key="3">
    <source>
        <dbReference type="Proteomes" id="UP000316128"/>
    </source>
</evidence>
<name>A0A4Y5TYH8_9CAUD</name>
<feature type="transmembrane region" description="Helical" evidence="1">
    <location>
        <begin position="21"/>
        <end position="51"/>
    </location>
</feature>
<proteinExistence type="predicted"/>
<organism evidence="2 3">
    <name type="scientific">Aeromonas phage 2L372D</name>
    <dbReference type="NCBI Taxonomy" id="2588097"/>
    <lineage>
        <taxon>Viruses</taxon>
        <taxon>Duplodnaviria</taxon>
        <taxon>Heunggongvirae</taxon>
        <taxon>Uroviricota</taxon>
        <taxon>Caudoviricetes</taxon>
        <taxon>Plateaulakevirus</taxon>
        <taxon>Plateaulakevirus pv2L372D</taxon>
    </lineage>
</organism>